<name>A0ABR7TQ94_9BACT</name>
<proteinExistence type="predicted"/>
<dbReference type="EMBL" id="JACVFC010000002">
    <property type="protein sequence ID" value="MBC9932148.1"/>
    <property type="molecule type" value="Genomic_DNA"/>
</dbReference>
<evidence type="ECO:0000313" key="1">
    <source>
        <dbReference type="EMBL" id="MBC9932148.1"/>
    </source>
</evidence>
<dbReference type="Pfam" id="PF16389">
    <property type="entry name" value="DUF4998"/>
    <property type="match status" value="1"/>
</dbReference>
<dbReference type="PROSITE" id="PS51257">
    <property type="entry name" value="PROKAR_LIPOPROTEIN"/>
    <property type="match status" value="1"/>
</dbReference>
<accession>A0ABR7TQ94</accession>
<comment type="caution">
    <text evidence="1">The sequence shown here is derived from an EMBL/GenBank/DDBJ whole genome shotgun (WGS) entry which is preliminary data.</text>
</comment>
<organism evidence="1 2">
    <name type="scientific">Chitinophaga qingshengii</name>
    <dbReference type="NCBI Taxonomy" id="1569794"/>
    <lineage>
        <taxon>Bacteria</taxon>
        <taxon>Pseudomonadati</taxon>
        <taxon>Bacteroidota</taxon>
        <taxon>Chitinophagia</taxon>
        <taxon>Chitinophagales</taxon>
        <taxon>Chitinophagaceae</taxon>
        <taxon>Chitinophaga</taxon>
    </lineage>
</organism>
<dbReference type="RefSeq" id="WP_188089282.1">
    <property type="nucleotide sequence ID" value="NZ_JACVFC010000002.1"/>
</dbReference>
<protein>
    <submittedName>
        <fullName evidence="1">DUF4998 domain-containing protein</fullName>
    </submittedName>
</protein>
<gene>
    <name evidence="1" type="ORF">ICL07_17310</name>
</gene>
<dbReference type="Proteomes" id="UP000659124">
    <property type="component" value="Unassembled WGS sequence"/>
</dbReference>
<evidence type="ECO:0000313" key="2">
    <source>
        <dbReference type="Proteomes" id="UP000659124"/>
    </source>
</evidence>
<sequence>MKNILLLLGFTTILFSCTKMDAYLDLVGRQEIAYTGRVDSLKVLPGDGRLQLNWLLISDPKISGVTIYYNTKRDSVVIPVKRSEGVDSMHYLFDKMPEGTYSFEVYTWNSTGSRSVPAYISGRSYGNIYKNSLLNRALTNVVISDGNAVLTWGLVEETVTGMEITYTNTGGKTVVIKEPRTTNSTTLPDYKPGSSFSYRTLFRPDTLCIDTFYTTAITRTPQ</sequence>
<reference evidence="1 2" key="1">
    <citation type="submission" date="2020-09" db="EMBL/GenBank/DDBJ databases">
        <title>Genome sequences of type strains of Chitinophaga qingshengii and Chitinophaga varians.</title>
        <authorList>
            <person name="Kittiwongwattana C."/>
        </authorList>
    </citation>
    <scope>NUCLEOTIDE SEQUENCE [LARGE SCALE GENOMIC DNA]</scope>
    <source>
        <strain evidence="1 2">JCM 30026</strain>
    </source>
</reference>
<keyword evidence="2" id="KW-1185">Reference proteome</keyword>